<feature type="non-terminal residue" evidence="2">
    <location>
        <position position="640"/>
    </location>
</feature>
<gene>
    <name evidence="2" type="ORF">MSPICULIGERA_LOCUS15154</name>
</gene>
<keyword evidence="3" id="KW-1185">Reference proteome</keyword>
<dbReference type="Pfam" id="PF10318">
    <property type="entry name" value="7TM_GPCR_Srh"/>
    <property type="match status" value="2"/>
</dbReference>
<protein>
    <recommendedName>
        <fullName evidence="4">G protein-coupled receptor</fullName>
    </recommendedName>
</protein>
<feature type="transmembrane region" description="Helical" evidence="1">
    <location>
        <begin position="525"/>
        <end position="544"/>
    </location>
</feature>
<comment type="caution">
    <text evidence="2">The sequence shown here is derived from an EMBL/GenBank/DDBJ whole genome shotgun (WGS) entry which is preliminary data.</text>
</comment>
<reference evidence="2" key="1">
    <citation type="submission" date="2023-06" db="EMBL/GenBank/DDBJ databases">
        <authorList>
            <person name="Delattre M."/>
        </authorList>
    </citation>
    <scope>NUCLEOTIDE SEQUENCE</scope>
    <source>
        <strain evidence="2">AF72</strain>
    </source>
</reference>
<feature type="transmembrane region" description="Helical" evidence="1">
    <location>
        <begin position="158"/>
        <end position="188"/>
    </location>
</feature>
<feature type="transmembrane region" description="Helical" evidence="1">
    <location>
        <begin position="50"/>
        <end position="70"/>
    </location>
</feature>
<feature type="transmembrane region" description="Helical" evidence="1">
    <location>
        <begin position="556"/>
        <end position="577"/>
    </location>
</feature>
<dbReference type="Pfam" id="PF10321">
    <property type="entry name" value="7TM_GPCR_Srt"/>
    <property type="match status" value="1"/>
</dbReference>
<evidence type="ECO:0000313" key="3">
    <source>
        <dbReference type="Proteomes" id="UP001177023"/>
    </source>
</evidence>
<evidence type="ECO:0000313" key="2">
    <source>
        <dbReference type="EMBL" id="CAJ0576870.1"/>
    </source>
</evidence>
<feature type="transmembrane region" description="Helical" evidence="1">
    <location>
        <begin position="379"/>
        <end position="400"/>
    </location>
</feature>
<feature type="transmembrane region" description="Helical" evidence="1">
    <location>
        <begin position="90"/>
        <end position="109"/>
    </location>
</feature>
<feature type="transmembrane region" description="Helical" evidence="1">
    <location>
        <begin position="406"/>
        <end position="424"/>
    </location>
</feature>
<evidence type="ECO:0008006" key="4">
    <source>
        <dbReference type="Google" id="ProtNLM"/>
    </source>
</evidence>
<organism evidence="2 3">
    <name type="scientific">Mesorhabditis spiculigera</name>
    <dbReference type="NCBI Taxonomy" id="96644"/>
    <lineage>
        <taxon>Eukaryota</taxon>
        <taxon>Metazoa</taxon>
        <taxon>Ecdysozoa</taxon>
        <taxon>Nematoda</taxon>
        <taxon>Chromadorea</taxon>
        <taxon>Rhabditida</taxon>
        <taxon>Rhabditina</taxon>
        <taxon>Rhabditomorpha</taxon>
        <taxon>Rhabditoidea</taxon>
        <taxon>Rhabditidae</taxon>
        <taxon>Mesorhabditinae</taxon>
        <taxon>Mesorhabditis</taxon>
    </lineage>
</organism>
<feature type="transmembrane region" description="Helical" evidence="1">
    <location>
        <begin position="209"/>
        <end position="232"/>
    </location>
</feature>
<dbReference type="EMBL" id="CATQJA010002647">
    <property type="protein sequence ID" value="CAJ0576870.1"/>
    <property type="molecule type" value="Genomic_DNA"/>
</dbReference>
<proteinExistence type="predicted"/>
<accession>A0AA36G2Z3</accession>
<evidence type="ECO:0000256" key="1">
    <source>
        <dbReference type="SAM" id="Phobius"/>
    </source>
</evidence>
<dbReference type="PANTHER" id="PTHR23021">
    <property type="entry name" value="SERPENTINE RECEPTOR, CLASS T"/>
    <property type="match status" value="1"/>
</dbReference>
<dbReference type="InterPro" id="IPR019425">
    <property type="entry name" value="7TM_GPCR_serpentine_rcpt_Srt"/>
</dbReference>
<dbReference type="Proteomes" id="UP001177023">
    <property type="component" value="Unassembled WGS sequence"/>
</dbReference>
<sequence>MQYKNALLAYQFLSAMFETYVHLATPEIFIPVLAARVHGNLFAPLDPQPLFQFGAFLLLGMVVATAVCFLYRHRQLLEHGHPLRQPVLRIGIFIGTNYVIWCWLLAYVIQLTRTEKGGYSILLSEILTKFPDYEFLKTVPGIWAADANGPFPLLPVSLQTMFCLTIVAIILEVIPLAFLLITHSFYLLNGHVKMSENRRLMHKKLLTALVWQAVVPFLTLAGPWGVGAVVVYNNIEISQEVANLLFYFDGCHGLMSLKPRTLVLIFGLHHLFYDGFFVHTLSLGNAELGNGLGIRERILEQYPEYSFVRDHPDFFAGDASAIYPLTGLTLQMNACALAALFTLENVGFFIVIHAFRMLDGRVAWSRQTLRLQAKLMRAIILQMTIPYVTLLFPWGLFVYALVTKVIVSPASWSAYSGLSIALAINRCCDFKGCQEKIFGGRKIYLWTGIPVLYGIGLYLFLVPMIYNVTNGGYFFGPDPMRARTPIIFPINNVFVSSFILVLNVYMLRAMFTANYNKMNASQKVIILQCFVISMSVVLTGWLYVAMQFFVMPEFTILMANIFWQFSNGSMALSYLFINKSMRQEVVKILLCERNYRNLGWSTTEGRTRNSHDPATTNFNPETQIVASPQLTIRRSMISVF</sequence>
<dbReference type="InterPro" id="IPR019422">
    <property type="entry name" value="7TM_GPCR_serpentine_rcpt_Srh"/>
</dbReference>
<keyword evidence="1" id="KW-0472">Membrane</keyword>
<dbReference type="AlphaFoldDB" id="A0AA36G2Z3"/>
<keyword evidence="1" id="KW-0812">Transmembrane</keyword>
<feature type="transmembrane region" description="Helical" evidence="1">
    <location>
        <begin position="336"/>
        <end position="358"/>
    </location>
</feature>
<dbReference type="PANTHER" id="PTHR23021:SF11">
    <property type="entry name" value="SERPENTINE RECEPTOR, CLASS T"/>
    <property type="match status" value="1"/>
</dbReference>
<name>A0AA36G2Z3_9BILA</name>
<feature type="transmembrane region" description="Helical" evidence="1">
    <location>
        <begin position="486"/>
        <end position="505"/>
    </location>
</feature>
<feature type="transmembrane region" description="Helical" evidence="1">
    <location>
        <begin position="444"/>
        <end position="466"/>
    </location>
</feature>
<keyword evidence="1" id="KW-1133">Transmembrane helix</keyword>